<evidence type="ECO:0000256" key="5">
    <source>
        <dbReference type="ARBA" id="ARBA00011271"/>
    </source>
</evidence>
<evidence type="ECO:0000256" key="1">
    <source>
        <dbReference type="ARBA" id="ARBA00000491"/>
    </source>
</evidence>
<dbReference type="SUPFAM" id="SSF52016">
    <property type="entry name" value="LeuD/IlvD-like"/>
    <property type="match status" value="1"/>
</dbReference>
<reference evidence="9 10" key="1">
    <citation type="journal article" date="2017" name="Front. Microbiol.">
        <title>Comparative Genomic Analysis of the Class Epsilonproteobacteria and Proposed Reclassification to Epsilonbacteraeota (phyl. nov.).</title>
        <authorList>
            <person name="Waite D.W."/>
            <person name="Vanwonterghem I."/>
            <person name="Rinke C."/>
            <person name="Parks D.H."/>
            <person name="Zhang Y."/>
            <person name="Takai K."/>
            <person name="Sievert S.M."/>
            <person name="Simon J."/>
            <person name="Campbell B.J."/>
            <person name="Hanson T.E."/>
            <person name="Woyke T."/>
            <person name="Klotz M.G."/>
            <person name="Hugenholtz P."/>
        </authorList>
    </citation>
    <scope>NUCLEOTIDE SEQUENCE [LARGE SCALE GENOMIC DNA]</scope>
    <source>
        <strain evidence="9">UBA12443</strain>
    </source>
</reference>
<comment type="function">
    <text evidence="2 7">Catalyzes the isomerization between 2-isopropylmalate and 3-isopropylmalate, via the formation of 2-isopropylmaleate.</text>
</comment>
<dbReference type="InterPro" id="IPR000573">
    <property type="entry name" value="AconitaseA/IPMdHydase_ssu_swvl"/>
</dbReference>
<dbReference type="PANTHER" id="PTHR43345">
    <property type="entry name" value="3-ISOPROPYLMALATE DEHYDRATASE SMALL SUBUNIT 2-RELATED-RELATED"/>
    <property type="match status" value="1"/>
</dbReference>
<dbReference type="Gene3D" id="3.20.19.10">
    <property type="entry name" value="Aconitase, domain 4"/>
    <property type="match status" value="1"/>
</dbReference>
<protein>
    <recommendedName>
        <fullName evidence="7">3-isopropylmalate dehydratase small subunit</fullName>
        <ecNumber evidence="7">4.2.1.33</ecNumber>
    </recommendedName>
    <alternativeName>
        <fullName evidence="7">Alpha-IPM isomerase</fullName>
        <shortName evidence="7">IPMI</shortName>
    </alternativeName>
    <alternativeName>
        <fullName evidence="7">Isopropylmalate isomerase</fullName>
    </alternativeName>
</protein>
<dbReference type="InterPro" id="IPR050075">
    <property type="entry name" value="LeuD"/>
</dbReference>
<keyword evidence="7" id="KW-0028">Amino-acid biosynthesis</keyword>
<dbReference type="GO" id="GO:0003861">
    <property type="term" value="F:3-isopropylmalate dehydratase activity"/>
    <property type="evidence" value="ECO:0007669"/>
    <property type="project" value="UniProtKB-UniRule"/>
</dbReference>
<gene>
    <name evidence="7" type="primary">leuD</name>
    <name evidence="9" type="ORF">CFH83_06495</name>
</gene>
<keyword evidence="7" id="KW-0100">Branched-chain amino acid biosynthesis</keyword>
<evidence type="ECO:0000313" key="10">
    <source>
        <dbReference type="Proteomes" id="UP000228859"/>
    </source>
</evidence>
<organism evidence="9 10">
    <name type="scientific">Sulfuricurvum kujiense</name>
    <dbReference type="NCBI Taxonomy" id="148813"/>
    <lineage>
        <taxon>Bacteria</taxon>
        <taxon>Pseudomonadati</taxon>
        <taxon>Campylobacterota</taxon>
        <taxon>Epsilonproteobacteria</taxon>
        <taxon>Campylobacterales</taxon>
        <taxon>Sulfurimonadaceae</taxon>
        <taxon>Sulfuricurvum</taxon>
    </lineage>
</organism>
<evidence type="ECO:0000256" key="3">
    <source>
        <dbReference type="ARBA" id="ARBA00004729"/>
    </source>
</evidence>
<keyword evidence="7" id="KW-0432">Leucine biosynthesis</keyword>
<dbReference type="UniPathway" id="UPA00048">
    <property type="reaction ID" value="UER00071"/>
</dbReference>
<comment type="catalytic activity">
    <reaction evidence="1 7">
        <text>(2R,3S)-3-isopropylmalate = (2S)-2-isopropylmalate</text>
        <dbReference type="Rhea" id="RHEA:32287"/>
        <dbReference type="ChEBI" id="CHEBI:1178"/>
        <dbReference type="ChEBI" id="CHEBI:35121"/>
        <dbReference type="EC" id="4.2.1.33"/>
    </reaction>
</comment>
<evidence type="ECO:0000313" key="9">
    <source>
        <dbReference type="EMBL" id="DAB38335.1"/>
    </source>
</evidence>
<feature type="domain" description="Aconitase A/isopropylmalate dehydratase small subunit swivel" evidence="8">
    <location>
        <begin position="40"/>
        <end position="107"/>
    </location>
</feature>
<name>A0A2D3WEL0_9BACT</name>
<dbReference type="InterPro" id="IPR011827">
    <property type="entry name" value="LeuD_type2/HacB/DmdB"/>
</dbReference>
<comment type="pathway">
    <text evidence="3 7">Amino-acid biosynthesis; L-leucine biosynthesis; L-leucine from 3-methyl-2-oxobutanoate: step 2/4.</text>
</comment>
<evidence type="ECO:0000259" key="8">
    <source>
        <dbReference type="Pfam" id="PF00694"/>
    </source>
</evidence>
<accession>A0A2D3WEL0</accession>
<evidence type="ECO:0000256" key="6">
    <source>
        <dbReference type="ARBA" id="ARBA00023239"/>
    </source>
</evidence>
<dbReference type="RefSeq" id="WP_303663014.1">
    <property type="nucleotide sequence ID" value="NZ_DLUI01000092.1"/>
</dbReference>
<dbReference type="CDD" id="cd01577">
    <property type="entry name" value="IPMI_Swivel"/>
    <property type="match status" value="1"/>
</dbReference>
<dbReference type="EMBL" id="DLUI01000092">
    <property type="protein sequence ID" value="DAB38335.1"/>
    <property type="molecule type" value="Genomic_DNA"/>
</dbReference>
<dbReference type="AlphaFoldDB" id="A0A2D3WEL0"/>
<dbReference type="GO" id="GO:0009098">
    <property type="term" value="P:L-leucine biosynthetic process"/>
    <property type="evidence" value="ECO:0007669"/>
    <property type="project" value="UniProtKB-UniRule"/>
</dbReference>
<dbReference type="PANTHER" id="PTHR43345:SF2">
    <property type="entry name" value="3-ISOPROPYLMALATE DEHYDRATASE SMALL SUBUNIT 1"/>
    <property type="match status" value="1"/>
</dbReference>
<comment type="caution">
    <text evidence="9">The sequence shown here is derived from an EMBL/GenBank/DDBJ whole genome shotgun (WGS) entry which is preliminary data.</text>
</comment>
<sequence>MQKIEGKVWNFGKDIDTDLIIAARYLNTSDPKELAKHVMEDADPSFVTKMTPGDIIVADENFGCGSSREHAPIALKAAGVAAVIAPTFARIFYRNAFNMGLPILELPESLEIKEGESVSIDMDAGTITNTTNGKVYNFIPIPPFMQELIAAGGLMNYAEAEIAAQEK</sequence>
<dbReference type="Pfam" id="PF00694">
    <property type="entry name" value="Aconitase_C"/>
    <property type="match status" value="1"/>
</dbReference>
<evidence type="ECO:0000256" key="4">
    <source>
        <dbReference type="ARBA" id="ARBA00009869"/>
    </source>
</evidence>
<evidence type="ECO:0000256" key="7">
    <source>
        <dbReference type="HAMAP-Rule" id="MF_01032"/>
    </source>
</evidence>
<dbReference type="EC" id="4.2.1.33" evidence="7"/>
<dbReference type="InterPro" id="IPR033940">
    <property type="entry name" value="IPMI_Swivel"/>
</dbReference>
<dbReference type="HAMAP" id="MF_01032">
    <property type="entry name" value="LeuD_type2"/>
    <property type="match status" value="1"/>
</dbReference>
<comment type="similarity">
    <text evidence="4 7">Belongs to the LeuD family. LeuD type 2 subfamily.</text>
</comment>
<dbReference type="InterPro" id="IPR015928">
    <property type="entry name" value="Aconitase/3IPM_dehydase_swvl"/>
</dbReference>
<comment type="subunit">
    <text evidence="5 7">Heterodimer of LeuC and LeuD.</text>
</comment>
<dbReference type="NCBIfam" id="TIGR02087">
    <property type="entry name" value="LEUD_arch"/>
    <property type="match status" value="1"/>
</dbReference>
<evidence type="ECO:0000256" key="2">
    <source>
        <dbReference type="ARBA" id="ARBA00002695"/>
    </source>
</evidence>
<dbReference type="Proteomes" id="UP000228859">
    <property type="component" value="Unassembled WGS sequence"/>
</dbReference>
<keyword evidence="6 7" id="KW-0456">Lyase</keyword>
<proteinExistence type="inferred from homology"/>